<dbReference type="KEGG" id="rop:ROP_pROB01-02740"/>
<geneLocation type="plasmid" evidence="1 2">
    <name>pROB01</name>
</geneLocation>
<keyword evidence="1" id="KW-0614">Plasmid</keyword>
<accession>C1BD29</accession>
<protein>
    <submittedName>
        <fullName evidence="1">Uncharacterized protein</fullName>
    </submittedName>
</protein>
<organism evidence="1 2">
    <name type="scientific">Rhodococcus opacus (strain B4)</name>
    <dbReference type="NCBI Taxonomy" id="632772"/>
    <lineage>
        <taxon>Bacteria</taxon>
        <taxon>Bacillati</taxon>
        <taxon>Actinomycetota</taxon>
        <taxon>Actinomycetes</taxon>
        <taxon>Mycobacteriales</taxon>
        <taxon>Nocardiaceae</taxon>
        <taxon>Rhodococcus</taxon>
    </lineage>
</organism>
<evidence type="ECO:0000313" key="2">
    <source>
        <dbReference type="Proteomes" id="UP000002212"/>
    </source>
</evidence>
<dbReference type="EMBL" id="AP011116">
    <property type="protein sequence ID" value="BAH55773.1"/>
    <property type="molecule type" value="Genomic_DNA"/>
</dbReference>
<dbReference type="HOGENOM" id="CLU_3047440_0_0_11"/>
<dbReference type="Proteomes" id="UP000002212">
    <property type="component" value="Plasmid pROB01"/>
</dbReference>
<sequence length="54" mass="6052">MEEGSHRVDVDVPVYEELGRVIPTPGQPINARNRHPHIVDVRGENHPTSLLTCL</sequence>
<gene>
    <name evidence="1" type="ordered locus">ROP_pROB01-02740</name>
</gene>
<name>C1BD29_RHOOB</name>
<reference evidence="1 2" key="1">
    <citation type="submission" date="2009-03" db="EMBL/GenBank/DDBJ databases">
        <title>Comparison of the complete genome sequences of Rhodococcus erythropolis PR4 and Rhodococcus opacus B4.</title>
        <authorList>
            <person name="Takarada H."/>
            <person name="Sekine M."/>
            <person name="Hosoyama A."/>
            <person name="Yamada R."/>
            <person name="Fujisawa T."/>
            <person name="Omata S."/>
            <person name="Shimizu A."/>
            <person name="Tsukatani N."/>
            <person name="Tanikawa S."/>
            <person name="Fujita N."/>
            <person name="Harayama S."/>
        </authorList>
    </citation>
    <scope>NUCLEOTIDE SEQUENCE [LARGE SCALE GENOMIC DNA]</scope>
    <source>
        <strain evidence="1 2">B4</strain>
        <plasmid evidence="1 2">pROB01</plasmid>
    </source>
</reference>
<evidence type="ECO:0000313" key="1">
    <source>
        <dbReference type="EMBL" id="BAH55773.1"/>
    </source>
</evidence>
<dbReference type="AlphaFoldDB" id="C1BD29"/>
<proteinExistence type="predicted"/>